<keyword evidence="5" id="KW-0472">Membrane</keyword>
<evidence type="ECO:0000256" key="6">
    <source>
        <dbReference type="SAM" id="SignalP"/>
    </source>
</evidence>
<proteinExistence type="predicted"/>
<dbReference type="PANTHER" id="PTHR44337:SF16">
    <property type="entry name" value="CARCINOEMBRYONIC ANTIGEN-RELATED CELL ADHESION MOLECULE 20-LIKE-RELATED"/>
    <property type="match status" value="1"/>
</dbReference>
<dbReference type="Proteomes" id="UP000829720">
    <property type="component" value="Unassembled WGS sequence"/>
</dbReference>
<feature type="transmembrane region" description="Helical" evidence="5">
    <location>
        <begin position="502"/>
        <end position="523"/>
    </location>
</feature>
<feature type="signal peptide" evidence="6">
    <location>
        <begin position="1"/>
        <end position="21"/>
    </location>
</feature>
<feature type="domain" description="Ig-like" evidence="7">
    <location>
        <begin position="131"/>
        <end position="222"/>
    </location>
</feature>
<keyword evidence="9" id="KW-1185">Reference proteome</keyword>
<reference evidence="8" key="1">
    <citation type="submission" date="2021-01" db="EMBL/GenBank/DDBJ databases">
        <authorList>
            <person name="Zahm M."/>
            <person name="Roques C."/>
            <person name="Cabau C."/>
            <person name="Klopp C."/>
            <person name="Donnadieu C."/>
            <person name="Jouanno E."/>
            <person name="Lampietro C."/>
            <person name="Louis A."/>
            <person name="Herpin A."/>
            <person name="Echchiki A."/>
            <person name="Berthelot C."/>
            <person name="Parey E."/>
            <person name="Roest-Crollius H."/>
            <person name="Braasch I."/>
            <person name="Postlethwait J."/>
            <person name="Bobe J."/>
            <person name="Montfort J."/>
            <person name="Bouchez O."/>
            <person name="Begum T."/>
            <person name="Mejri S."/>
            <person name="Adams A."/>
            <person name="Chen W.-J."/>
            <person name="Guiguen Y."/>
        </authorList>
    </citation>
    <scope>NUCLEOTIDE SEQUENCE</scope>
    <source>
        <tissue evidence="8">Blood</tissue>
    </source>
</reference>
<feature type="domain" description="Ig-like" evidence="7">
    <location>
        <begin position="225"/>
        <end position="309"/>
    </location>
</feature>
<feature type="domain" description="Ig-like" evidence="7">
    <location>
        <begin position="312"/>
        <end position="404"/>
    </location>
</feature>
<dbReference type="CDD" id="cd00096">
    <property type="entry name" value="Ig"/>
    <property type="match status" value="1"/>
</dbReference>
<organism evidence="8 9">
    <name type="scientific">Albula goreensis</name>
    <dbReference type="NCBI Taxonomy" id="1534307"/>
    <lineage>
        <taxon>Eukaryota</taxon>
        <taxon>Metazoa</taxon>
        <taxon>Chordata</taxon>
        <taxon>Craniata</taxon>
        <taxon>Vertebrata</taxon>
        <taxon>Euteleostomi</taxon>
        <taxon>Actinopterygii</taxon>
        <taxon>Neopterygii</taxon>
        <taxon>Teleostei</taxon>
        <taxon>Albuliformes</taxon>
        <taxon>Albulidae</taxon>
        <taxon>Albula</taxon>
    </lineage>
</organism>
<feature type="domain" description="Ig-like" evidence="7">
    <location>
        <begin position="407"/>
        <end position="481"/>
    </location>
</feature>
<evidence type="ECO:0000313" key="9">
    <source>
        <dbReference type="Proteomes" id="UP000829720"/>
    </source>
</evidence>
<gene>
    <name evidence="8" type="ORF">AGOR_G00039800</name>
</gene>
<dbReference type="InterPro" id="IPR013783">
    <property type="entry name" value="Ig-like_fold"/>
</dbReference>
<dbReference type="SMART" id="SM00409">
    <property type="entry name" value="IG"/>
    <property type="match status" value="5"/>
</dbReference>
<dbReference type="InterPro" id="IPR013106">
    <property type="entry name" value="Ig_V-set"/>
</dbReference>
<dbReference type="Pfam" id="PF13895">
    <property type="entry name" value="Ig_2"/>
    <property type="match status" value="1"/>
</dbReference>
<dbReference type="InterPro" id="IPR003599">
    <property type="entry name" value="Ig_sub"/>
</dbReference>
<dbReference type="InterPro" id="IPR003598">
    <property type="entry name" value="Ig_sub2"/>
</dbReference>
<dbReference type="Pfam" id="PF13927">
    <property type="entry name" value="Ig_3"/>
    <property type="match status" value="2"/>
</dbReference>
<dbReference type="InterPro" id="IPR036179">
    <property type="entry name" value="Ig-like_dom_sf"/>
</dbReference>
<keyword evidence="4" id="KW-0393">Immunoglobulin domain</keyword>
<evidence type="ECO:0000256" key="2">
    <source>
        <dbReference type="ARBA" id="ARBA00023157"/>
    </source>
</evidence>
<feature type="chain" id="PRO_5035932782" description="Ig-like domain-containing protein" evidence="6">
    <location>
        <begin position="22"/>
        <end position="534"/>
    </location>
</feature>
<comment type="caution">
    <text evidence="8">The sequence shown here is derived from an EMBL/GenBank/DDBJ whole genome shotgun (WGS) entry which is preliminary data.</text>
</comment>
<dbReference type="Pfam" id="PF07686">
    <property type="entry name" value="V-set"/>
    <property type="match status" value="1"/>
</dbReference>
<dbReference type="AlphaFoldDB" id="A0A8T3DZV7"/>
<dbReference type="SMART" id="SM00408">
    <property type="entry name" value="IGc2"/>
    <property type="match status" value="4"/>
</dbReference>
<dbReference type="InterPro" id="IPR013098">
    <property type="entry name" value="Ig_I-set"/>
</dbReference>
<dbReference type="EMBL" id="JAERUA010000003">
    <property type="protein sequence ID" value="KAI1901960.1"/>
    <property type="molecule type" value="Genomic_DNA"/>
</dbReference>
<keyword evidence="2" id="KW-1015">Disulfide bond</keyword>
<evidence type="ECO:0000256" key="4">
    <source>
        <dbReference type="ARBA" id="ARBA00023319"/>
    </source>
</evidence>
<dbReference type="Gene3D" id="2.60.40.10">
    <property type="entry name" value="Immunoglobulins"/>
    <property type="match status" value="5"/>
</dbReference>
<dbReference type="InterPro" id="IPR052598">
    <property type="entry name" value="IgSF_CEA-related"/>
</dbReference>
<evidence type="ECO:0000256" key="3">
    <source>
        <dbReference type="ARBA" id="ARBA00023180"/>
    </source>
</evidence>
<sequence length="534" mass="56648">MDLRNLRFLSVLLLSAIECWADQQALVPDPLKALVGQNVTFATTIDPKAQQFIVITWTFNDGTGPSNVITAAPKGESVEEKYQGRIVFNKTTGALLLKEVTTSDSGDYSVSMVMVDGHQIPGEVKLTVYEPVTGVEVKANVTDVVEFNDTVSLTCSAGGSALTYKWLSGSATVTDGDRMKLSDDNHMLTISGVLRSDKGPFTCSVSNAMMEKSSSPLTLNISYGPDTAVMTVTPQKAVYSSGSNISMSCSSLSSPTAEFEWLFNGAPLKKTGAELKVEDIQEAQSGNYSCIAQNTKTMRFKTSNTALVSVLERISGTAITGPTGQLIAGNSSANMSCQATGGTVITRSWLKDGTPLSPGDRVTISKDKSSVAISPVEKTDTGEYQCKLTNAVNTDSASYKMTVNYGPEGVTIIGGEAVEMGDLVKLKCAASSLPPATFTWSFNGTQLEETSAEYVIEKAIYRNSGKYACVAKNAITEKTSSAVHILSVKEEGTLDESLSGGAIAGIVIAVLVVVAIIAAAVYYKRTHTKLESPY</sequence>
<dbReference type="Pfam" id="PF07679">
    <property type="entry name" value="I-set"/>
    <property type="match status" value="1"/>
</dbReference>
<dbReference type="PANTHER" id="PTHR44337">
    <property type="entry name" value="CARCINOEMBRYONIC ANTIGEN-RELATED CELL ADHESION MOLECULE 8"/>
    <property type="match status" value="1"/>
</dbReference>
<keyword evidence="5" id="KW-1133">Transmembrane helix</keyword>
<keyword evidence="3" id="KW-0325">Glycoprotein</keyword>
<evidence type="ECO:0000256" key="5">
    <source>
        <dbReference type="SAM" id="Phobius"/>
    </source>
</evidence>
<dbReference type="OrthoDB" id="6353782at2759"/>
<accession>A0A8T3DZV7</accession>
<keyword evidence="5" id="KW-0812">Transmembrane</keyword>
<protein>
    <recommendedName>
        <fullName evidence="7">Ig-like domain-containing protein</fullName>
    </recommendedName>
</protein>
<keyword evidence="1 6" id="KW-0732">Signal</keyword>
<evidence type="ECO:0000259" key="7">
    <source>
        <dbReference type="PROSITE" id="PS50835"/>
    </source>
</evidence>
<dbReference type="SUPFAM" id="SSF48726">
    <property type="entry name" value="Immunoglobulin"/>
    <property type="match status" value="5"/>
</dbReference>
<evidence type="ECO:0000313" key="8">
    <source>
        <dbReference type="EMBL" id="KAI1901960.1"/>
    </source>
</evidence>
<evidence type="ECO:0000256" key="1">
    <source>
        <dbReference type="ARBA" id="ARBA00022729"/>
    </source>
</evidence>
<name>A0A8T3DZV7_9TELE</name>
<dbReference type="InterPro" id="IPR007110">
    <property type="entry name" value="Ig-like_dom"/>
</dbReference>
<dbReference type="PROSITE" id="PS50835">
    <property type="entry name" value="IG_LIKE"/>
    <property type="match status" value="4"/>
</dbReference>